<dbReference type="AlphaFoldDB" id="A0A5M8P296"/>
<dbReference type="EMBL" id="SNRX01000007">
    <property type="protein sequence ID" value="KAA6302456.1"/>
    <property type="molecule type" value="Genomic_DNA"/>
</dbReference>
<name>A0A5M8P296_9BACT</name>
<evidence type="ECO:0000313" key="2">
    <source>
        <dbReference type="EMBL" id="KAA6302456.1"/>
    </source>
</evidence>
<dbReference type="Proteomes" id="UP000324575">
    <property type="component" value="Unassembled WGS sequence"/>
</dbReference>
<sequence length="118" mass="13597">MSKKTNPFDEIGNVHPFKVPEGYFEGLTGQIMSQLPERTSDPQKVLSLWDRVKPWTYMAAMFAGIALMVNLFTRVAKPSQDNSTIHLSSVAEMEDFYQYYEEQVAGNMYHESVYLDFD</sequence>
<comment type="caution">
    <text evidence="2">The sequence shown here is derived from an EMBL/GenBank/DDBJ whole genome shotgun (WGS) entry which is preliminary data.</text>
</comment>
<feature type="transmembrane region" description="Helical" evidence="1">
    <location>
        <begin position="55"/>
        <end position="73"/>
    </location>
</feature>
<evidence type="ECO:0000313" key="3">
    <source>
        <dbReference type="Proteomes" id="UP000324575"/>
    </source>
</evidence>
<accession>A0A5M8P296</accession>
<keyword evidence="1" id="KW-0812">Transmembrane</keyword>
<reference evidence="2 3" key="1">
    <citation type="submission" date="2019-03" db="EMBL/GenBank/DDBJ databases">
        <title>Single cell metagenomics reveals metabolic interactions within the superorganism composed of flagellate Streblomastix strix and complex community of Bacteroidetes bacteria on its surface.</title>
        <authorList>
            <person name="Treitli S.C."/>
            <person name="Kolisko M."/>
            <person name="Husnik F."/>
            <person name="Keeling P."/>
            <person name="Hampl V."/>
        </authorList>
    </citation>
    <scope>NUCLEOTIDE SEQUENCE [LARGE SCALE GENOMIC DNA]</scope>
    <source>
        <strain evidence="2">St1</strain>
    </source>
</reference>
<evidence type="ECO:0000256" key="1">
    <source>
        <dbReference type="SAM" id="Phobius"/>
    </source>
</evidence>
<gene>
    <name evidence="2" type="ORF">EZS26_001288</name>
</gene>
<keyword evidence="1" id="KW-1133">Transmembrane helix</keyword>
<keyword evidence="1" id="KW-0472">Membrane</keyword>
<protein>
    <submittedName>
        <fullName evidence="2">Uncharacterized protein</fullName>
    </submittedName>
</protein>
<organism evidence="2 3">
    <name type="scientific">Candidatus Ordinivivax streblomastigis</name>
    <dbReference type="NCBI Taxonomy" id="2540710"/>
    <lineage>
        <taxon>Bacteria</taxon>
        <taxon>Pseudomonadati</taxon>
        <taxon>Bacteroidota</taxon>
        <taxon>Bacteroidia</taxon>
        <taxon>Bacteroidales</taxon>
        <taxon>Candidatus Ordinivivax</taxon>
    </lineage>
</organism>
<proteinExistence type="predicted"/>